<feature type="compositionally biased region" description="Polar residues" evidence="1">
    <location>
        <begin position="755"/>
        <end position="776"/>
    </location>
</feature>
<proteinExistence type="predicted"/>
<dbReference type="STRING" id="27342.A0A0H2RQD6"/>
<dbReference type="Proteomes" id="UP000053477">
    <property type="component" value="Unassembled WGS sequence"/>
</dbReference>
<dbReference type="InParanoid" id="A0A0H2RQD6"/>
<keyword evidence="4" id="KW-1185">Reference proteome</keyword>
<feature type="transmembrane region" description="Helical" evidence="2">
    <location>
        <begin position="603"/>
        <end position="623"/>
    </location>
</feature>
<dbReference type="EMBL" id="KQ085994">
    <property type="protein sequence ID" value="KLO11683.1"/>
    <property type="molecule type" value="Genomic_DNA"/>
</dbReference>
<feature type="transmembrane region" description="Helical" evidence="2">
    <location>
        <begin position="511"/>
        <end position="536"/>
    </location>
</feature>
<feature type="region of interest" description="Disordered" evidence="1">
    <location>
        <begin position="742"/>
        <end position="776"/>
    </location>
</feature>
<feature type="region of interest" description="Disordered" evidence="1">
    <location>
        <begin position="1"/>
        <end position="22"/>
    </location>
</feature>
<protein>
    <submittedName>
        <fullName evidence="3">Uncharacterized protein</fullName>
    </submittedName>
</protein>
<feature type="transmembrane region" description="Helical" evidence="2">
    <location>
        <begin position="635"/>
        <end position="661"/>
    </location>
</feature>
<feature type="compositionally biased region" description="Basic and acidic residues" evidence="1">
    <location>
        <begin position="1"/>
        <end position="11"/>
    </location>
</feature>
<keyword evidence="2" id="KW-0472">Membrane</keyword>
<sequence>MAKEKLTRQTEKSAGSPAITDILEQTANIRARDFREYSHPSEYEKHSTEYGDAVDAFFDLKVEVEIASMSERTPEHAVRPNLGSMNNELDEHHKYGELVRCHAFRGLSSAQTRNKNFLLDEYIEGVVHGETVMNVDKLQQTYEDLCQAVAEFELSASTLRTNSRALIFCKDLVTRSAPDVFIALDDFRPRPRPNIPEQAEKRMKKWVRSKDVEVDADKTWEEVKRWSRIESREAFRKRQVQQKREKLESLTDIRAKNWKQTPGNEEHSTSLHVQDESFKRQHKWFNWGVPLGGYESVRSTRSKQDKKDADADARKRLRNLGVIGIQRNEYSQQTEFNADLWGGGWLEKTKEEFEWMMKDHTAHPDHWMQDWMHIQCWWSDVQEWADHWTWRKDIIEEFEKTSTCLFLELEKIDGSASAREFKAYSTLETTYQLEQCHRLAEYIIDMKFAMCAGDERRFGLKQGLETLIKKQDHIRNSFMDFATVAIFFSSITATTLQFSFQSADSTTLSTIINLCWFASLVLSIASATNSLLGVLIHQSPEYLRPSRNLDFRFLQGWFKYTPQILLTTSGVLFSIGFCAFSFLPTSSFTSQGLATKLVTAGLTSVNFIALIAVFLLAFTAVLHHGARLTRTIYNFARHLTIVLVMLFLALMAFPFMALYCFIRHKAFPPNYGFMLCRLSNIWPITYGGDLGVPGRMLYLFYRKHRYELLSALNPRWEGLKKLLISRFGATWKKLEKMLRRPTASASSPAVDDTNHQSIRMGSLPESTPQILDNSSS</sequence>
<dbReference type="AlphaFoldDB" id="A0A0H2RQD6"/>
<gene>
    <name evidence="3" type="ORF">SCHPADRAFT_941832</name>
</gene>
<organism evidence="3 4">
    <name type="scientific">Schizopora paradoxa</name>
    <dbReference type="NCBI Taxonomy" id="27342"/>
    <lineage>
        <taxon>Eukaryota</taxon>
        <taxon>Fungi</taxon>
        <taxon>Dikarya</taxon>
        <taxon>Basidiomycota</taxon>
        <taxon>Agaricomycotina</taxon>
        <taxon>Agaricomycetes</taxon>
        <taxon>Hymenochaetales</taxon>
        <taxon>Schizoporaceae</taxon>
        <taxon>Schizopora</taxon>
    </lineage>
</organism>
<keyword evidence="2" id="KW-0812">Transmembrane</keyword>
<reference evidence="3 4" key="1">
    <citation type="submission" date="2015-04" db="EMBL/GenBank/DDBJ databases">
        <title>Complete genome sequence of Schizopora paradoxa KUC8140, a cosmopolitan wood degrader in East Asia.</title>
        <authorList>
            <consortium name="DOE Joint Genome Institute"/>
            <person name="Min B."/>
            <person name="Park H."/>
            <person name="Jang Y."/>
            <person name="Kim J.-J."/>
            <person name="Kim K.H."/>
            <person name="Pangilinan J."/>
            <person name="Lipzen A."/>
            <person name="Riley R."/>
            <person name="Grigoriev I.V."/>
            <person name="Spatafora J.W."/>
            <person name="Choi I.-G."/>
        </authorList>
    </citation>
    <scope>NUCLEOTIDE SEQUENCE [LARGE SCALE GENOMIC DNA]</scope>
    <source>
        <strain evidence="3 4">KUC8140</strain>
    </source>
</reference>
<feature type="transmembrane region" description="Helical" evidence="2">
    <location>
        <begin position="478"/>
        <end position="499"/>
    </location>
</feature>
<name>A0A0H2RQD6_9AGAM</name>
<feature type="transmembrane region" description="Helical" evidence="2">
    <location>
        <begin position="557"/>
        <end position="583"/>
    </location>
</feature>
<evidence type="ECO:0000256" key="1">
    <source>
        <dbReference type="SAM" id="MobiDB-lite"/>
    </source>
</evidence>
<evidence type="ECO:0000256" key="2">
    <source>
        <dbReference type="SAM" id="Phobius"/>
    </source>
</evidence>
<accession>A0A0H2RQD6</accession>
<evidence type="ECO:0000313" key="4">
    <source>
        <dbReference type="Proteomes" id="UP000053477"/>
    </source>
</evidence>
<evidence type="ECO:0000313" key="3">
    <source>
        <dbReference type="EMBL" id="KLO11683.1"/>
    </source>
</evidence>
<keyword evidence="2" id="KW-1133">Transmembrane helix</keyword>